<dbReference type="GO" id="GO:0004174">
    <property type="term" value="F:electron-transferring-flavoprotein dehydrogenase activity"/>
    <property type="evidence" value="ECO:0007669"/>
    <property type="project" value="TreeGrafter"/>
</dbReference>
<evidence type="ECO:0000256" key="3">
    <source>
        <dbReference type="ARBA" id="ARBA00022827"/>
    </source>
</evidence>
<protein>
    <recommendedName>
        <fullName evidence="5">FAD/NAD(P)-binding domain-containing protein</fullName>
    </recommendedName>
</protein>
<keyword evidence="4" id="KW-0560">Oxidoreductase</keyword>
<organism evidence="6 7">
    <name type="scientific">Tremella mesenterica</name>
    <name type="common">Jelly fungus</name>
    <dbReference type="NCBI Taxonomy" id="5217"/>
    <lineage>
        <taxon>Eukaryota</taxon>
        <taxon>Fungi</taxon>
        <taxon>Dikarya</taxon>
        <taxon>Basidiomycota</taxon>
        <taxon>Agaricomycotina</taxon>
        <taxon>Tremellomycetes</taxon>
        <taxon>Tremellales</taxon>
        <taxon>Tremellaceae</taxon>
        <taxon>Tremella</taxon>
    </lineage>
</organism>
<dbReference type="Proteomes" id="UP000289152">
    <property type="component" value="Unassembled WGS sequence"/>
</dbReference>
<evidence type="ECO:0000256" key="4">
    <source>
        <dbReference type="ARBA" id="ARBA00023002"/>
    </source>
</evidence>
<accession>A0A4Q1BE27</accession>
<proteinExistence type="inferred from homology"/>
<evidence type="ECO:0000313" key="6">
    <source>
        <dbReference type="EMBL" id="RXK36204.1"/>
    </source>
</evidence>
<dbReference type="SUPFAM" id="SSF51905">
    <property type="entry name" value="FAD/NAD(P)-binding domain"/>
    <property type="match status" value="1"/>
</dbReference>
<reference evidence="6 7" key="1">
    <citation type="submission" date="2016-06" db="EMBL/GenBank/DDBJ databases">
        <title>Evolution of pathogenesis and genome organization in the Tremellales.</title>
        <authorList>
            <person name="Cuomo C."/>
            <person name="Litvintseva A."/>
            <person name="Heitman J."/>
            <person name="Chen Y."/>
            <person name="Sun S."/>
            <person name="Springer D."/>
            <person name="Dromer F."/>
            <person name="Young S."/>
            <person name="Zeng Q."/>
            <person name="Chapman S."/>
            <person name="Gujja S."/>
            <person name="Saif S."/>
            <person name="Birren B."/>
        </authorList>
    </citation>
    <scope>NUCLEOTIDE SEQUENCE [LARGE SCALE GENOMIC DNA]</scope>
    <source>
        <strain evidence="6 7">ATCC 28783</strain>
    </source>
</reference>
<keyword evidence="3" id="KW-0274">FAD</keyword>
<dbReference type="Pfam" id="PF07992">
    <property type="entry name" value="Pyr_redox_2"/>
    <property type="match status" value="1"/>
</dbReference>
<keyword evidence="7" id="KW-1185">Reference proteome</keyword>
<dbReference type="EMBL" id="SDIL01000105">
    <property type="protein sequence ID" value="RXK36204.1"/>
    <property type="molecule type" value="Genomic_DNA"/>
</dbReference>
<dbReference type="AlphaFoldDB" id="A0A4Q1BE27"/>
<comment type="similarity">
    <text evidence="1">Belongs to the FAD-dependent oxidoreductase family.</text>
</comment>
<evidence type="ECO:0000259" key="5">
    <source>
        <dbReference type="Pfam" id="PF07992"/>
    </source>
</evidence>
<dbReference type="PANTHER" id="PTHR43735:SF3">
    <property type="entry name" value="FERROPTOSIS SUPPRESSOR PROTEIN 1"/>
    <property type="match status" value="1"/>
</dbReference>
<dbReference type="Gene3D" id="3.50.50.60">
    <property type="entry name" value="FAD/NAD(P)-binding domain"/>
    <property type="match status" value="4"/>
</dbReference>
<dbReference type="OrthoDB" id="202203at2759"/>
<feature type="domain" description="FAD/NAD(P)-binding" evidence="5">
    <location>
        <begin position="28"/>
        <end position="369"/>
    </location>
</feature>
<name>A0A4Q1BE27_TREME</name>
<dbReference type="InParanoid" id="A0A4Q1BE27"/>
<sequence length="516" mass="56912">MSSGKSISFSDQSTLSSGPVEHIHHLQNIVIIGASVAGHTLTDELMHKLPETHRIILIDALDFSYWPLGSLRASVRPGWEKKIFRPFTQETVFPKDSRHRVVPGTRVVKLRKDAVVLDKPFEGSRVVPFFKAVLATGSSQASPMRVQNGASQADAESILIQMQSEIAVATRVVIIGGGPVGIEMAGEIRSQHPNTGITVIHDGPRILERFVSSAPDLNNMFDNTTLSQAADQHYVAPAANPKLSAALTKLLNDHHVEIITNERAVPSTDLPNGWDGVAGPQDGIKSIRLRSGRTVVADYVFISVGNRFNVRLVEAVDKGALISGMIRVDEFLRVRSTNIGSILEGGYYAIGDCCSTPGWKTMQGAKADGEGVAPNILAEVHNLPVRKYKRPVMHGMLLPMGPEYGRGYMTLPLIGDAHLPEFMVKKVKSGTLFDPDYFLARFNGEDKVEPFDGWGSVKPKQRPKDYVPDPVEMEKKRYIDTSLLVRALQRKYSFGDKDHVWNGKKDKTPYYQYHAA</sequence>
<dbReference type="PANTHER" id="PTHR43735">
    <property type="entry name" value="APOPTOSIS-INDUCING FACTOR 1"/>
    <property type="match status" value="1"/>
</dbReference>
<dbReference type="OMA" id="RYIMADY"/>
<evidence type="ECO:0000313" key="7">
    <source>
        <dbReference type="Proteomes" id="UP000289152"/>
    </source>
</evidence>
<dbReference type="GO" id="GO:0050660">
    <property type="term" value="F:flavin adenine dinucleotide binding"/>
    <property type="evidence" value="ECO:0007669"/>
    <property type="project" value="TreeGrafter"/>
</dbReference>
<evidence type="ECO:0000256" key="1">
    <source>
        <dbReference type="ARBA" id="ARBA00006442"/>
    </source>
</evidence>
<keyword evidence="2" id="KW-0285">Flavoprotein</keyword>
<dbReference type="VEuPathDB" id="FungiDB:TREMEDRAFT_72835"/>
<gene>
    <name evidence="6" type="ORF">M231_06548</name>
</gene>
<dbReference type="STRING" id="5217.A0A4Q1BE27"/>
<dbReference type="GO" id="GO:0005737">
    <property type="term" value="C:cytoplasm"/>
    <property type="evidence" value="ECO:0007669"/>
    <property type="project" value="TreeGrafter"/>
</dbReference>
<dbReference type="InterPro" id="IPR036188">
    <property type="entry name" value="FAD/NAD-bd_sf"/>
</dbReference>
<dbReference type="PRINTS" id="PR00368">
    <property type="entry name" value="FADPNR"/>
</dbReference>
<evidence type="ECO:0000256" key="2">
    <source>
        <dbReference type="ARBA" id="ARBA00022630"/>
    </source>
</evidence>
<dbReference type="InterPro" id="IPR023753">
    <property type="entry name" value="FAD/NAD-binding_dom"/>
</dbReference>
<comment type="caution">
    <text evidence="6">The sequence shown here is derived from an EMBL/GenBank/DDBJ whole genome shotgun (WGS) entry which is preliminary data.</text>
</comment>